<dbReference type="InterPro" id="IPR000524">
    <property type="entry name" value="Tscrpt_reg_HTH_GntR"/>
</dbReference>
<dbReference type="SUPFAM" id="SSF46785">
    <property type="entry name" value="Winged helix' DNA-binding domain"/>
    <property type="match status" value="1"/>
</dbReference>
<dbReference type="GO" id="GO:0003677">
    <property type="term" value="F:DNA binding"/>
    <property type="evidence" value="ECO:0007669"/>
    <property type="project" value="UniProtKB-KW"/>
</dbReference>
<dbReference type="EMBL" id="LT607411">
    <property type="protein sequence ID" value="SCE95199.1"/>
    <property type="molecule type" value="Genomic_DNA"/>
</dbReference>
<gene>
    <name evidence="5" type="ORF">GA0074695_2408</name>
</gene>
<keyword evidence="6" id="KW-1185">Reference proteome</keyword>
<dbReference type="InterPro" id="IPR050679">
    <property type="entry name" value="Bact_HTH_transcr_reg"/>
</dbReference>
<evidence type="ECO:0000256" key="2">
    <source>
        <dbReference type="ARBA" id="ARBA00023125"/>
    </source>
</evidence>
<keyword evidence="1" id="KW-0805">Transcription regulation</keyword>
<evidence type="ECO:0000313" key="6">
    <source>
        <dbReference type="Proteomes" id="UP000198242"/>
    </source>
</evidence>
<dbReference type="Pfam" id="PF00392">
    <property type="entry name" value="GntR"/>
    <property type="match status" value="1"/>
</dbReference>
<dbReference type="AlphaFoldDB" id="A0A1C4WGD2"/>
<dbReference type="SMART" id="SM00345">
    <property type="entry name" value="HTH_GNTR"/>
    <property type="match status" value="1"/>
</dbReference>
<organism evidence="5 6">
    <name type="scientific">Micromonospora viridifaciens</name>
    <dbReference type="NCBI Taxonomy" id="1881"/>
    <lineage>
        <taxon>Bacteria</taxon>
        <taxon>Bacillati</taxon>
        <taxon>Actinomycetota</taxon>
        <taxon>Actinomycetes</taxon>
        <taxon>Micromonosporales</taxon>
        <taxon>Micromonosporaceae</taxon>
        <taxon>Micromonospora</taxon>
    </lineage>
</organism>
<accession>A0A1C4WGD2</accession>
<sequence length="72" mass="8217">MHRNIERLVNDIIARIDRNEFSPGSRLPPVRELAEHYEVAQSTVNQAVRELVQRRVLVGRPGVGVFVAEAER</sequence>
<evidence type="ECO:0000313" key="5">
    <source>
        <dbReference type="EMBL" id="SCE95199.1"/>
    </source>
</evidence>
<proteinExistence type="predicted"/>
<dbReference type="InterPro" id="IPR036390">
    <property type="entry name" value="WH_DNA-bd_sf"/>
</dbReference>
<evidence type="ECO:0000256" key="3">
    <source>
        <dbReference type="ARBA" id="ARBA00023163"/>
    </source>
</evidence>
<dbReference type="Proteomes" id="UP000198242">
    <property type="component" value="Chromosome I"/>
</dbReference>
<dbReference type="CDD" id="cd07377">
    <property type="entry name" value="WHTH_GntR"/>
    <property type="match status" value="1"/>
</dbReference>
<feature type="domain" description="HTH gntR-type" evidence="4">
    <location>
        <begin position="2"/>
        <end position="70"/>
    </location>
</feature>
<dbReference type="GO" id="GO:0003700">
    <property type="term" value="F:DNA-binding transcription factor activity"/>
    <property type="evidence" value="ECO:0007669"/>
    <property type="project" value="InterPro"/>
</dbReference>
<reference evidence="6" key="1">
    <citation type="submission" date="2016-06" db="EMBL/GenBank/DDBJ databases">
        <authorList>
            <person name="Varghese N."/>
            <person name="Submissions Spin"/>
        </authorList>
    </citation>
    <scope>NUCLEOTIDE SEQUENCE [LARGE SCALE GENOMIC DNA]</scope>
    <source>
        <strain evidence="6">DSM 43909</strain>
    </source>
</reference>
<name>A0A1C4WGD2_MICVI</name>
<dbReference type="Gene3D" id="1.10.10.10">
    <property type="entry name" value="Winged helix-like DNA-binding domain superfamily/Winged helix DNA-binding domain"/>
    <property type="match status" value="1"/>
</dbReference>
<protein>
    <submittedName>
        <fullName evidence="5">Regulatory protein, gntR family</fullName>
    </submittedName>
</protein>
<keyword evidence="3" id="KW-0804">Transcription</keyword>
<dbReference type="InterPro" id="IPR036388">
    <property type="entry name" value="WH-like_DNA-bd_sf"/>
</dbReference>
<dbReference type="PANTHER" id="PTHR44846">
    <property type="entry name" value="MANNOSYL-D-GLYCERATE TRANSPORT/METABOLISM SYSTEM REPRESSOR MNGR-RELATED"/>
    <property type="match status" value="1"/>
</dbReference>
<dbReference type="PROSITE" id="PS50949">
    <property type="entry name" value="HTH_GNTR"/>
    <property type="match status" value="1"/>
</dbReference>
<evidence type="ECO:0000259" key="4">
    <source>
        <dbReference type="PROSITE" id="PS50949"/>
    </source>
</evidence>
<evidence type="ECO:0000256" key="1">
    <source>
        <dbReference type="ARBA" id="ARBA00023015"/>
    </source>
</evidence>
<keyword evidence="2" id="KW-0238">DNA-binding</keyword>